<dbReference type="CDD" id="cd11386">
    <property type="entry name" value="MCP_signal"/>
    <property type="match status" value="1"/>
</dbReference>
<evidence type="ECO:0000256" key="2">
    <source>
        <dbReference type="ARBA" id="ARBA00022475"/>
    </source>
</evidence>
<dbReference type="CDD" id="cd06225">
    <property type="entry name" value="HAMP"/>
    <property type="match status" value="1"/>
</dbReference>
<gene>
    <name evidence="13" type="ORF">EJP82_10880</name>
</gene>
<dbReference type="Proteomes" id="UP000279446">
    <property type="component" value="Unassembled WGS sequence"/>
</dbReference>
<evidence type="ECO:0000256" key="5">
    <source>
        <dbReference type="ARBA" id="ARBA00022989"/>
    </source>
</evidence>
<organism evidence="13 14">
    <name type="scientific">Paenibacillus anaericanus</name>
    <dbReference type="NCBI Taxonomy" id="170367"/>
    <lineage>
        <taxon>Bacteria</taxon>
        <taxon>Bacillati</taxon>
        <taxon>Bacillota</taxon>
        <taxon>Bacilli</taxon>
        <taxon>Bacillales</taxon>
        <taxon>Paenibacillaceae</taxon>
        <taxon>Paenibacillus</taxon>
    </lineage>
</organism>
<dbReference type="PANTHER" id="PTHR32089">
    <property type="entry name" value="METHYL-ACCEPTING CHEMOTAXIS PROTEIN MCPB"/>
    <property type="match status" value="1"/>
</dbReference>
<dbReference type="Pfam" id="PF00672">
    <property type="entry name" value="HAMP"/>
    <property type="match status" value="1"/>
</dbReference>
<feature type="domain" description="HAMP" evidence="12">
    <location>
        <begin position="300"/>
        <end position="352"/>
    </location>
</feature>
<dbReference type="Pfam" id="PF00015">
    <property type="entry name" value="MCPsignal"/>
    <property type="match status" value="1"/>
</dbReference>
<evidence type="ECO:0000256" key="3">
    <source>
        <dbReference type="ARBA" id="ARBA00022500"/>
    </source>
</evidence>
<evidence type="ECO:0000256" key="4">
    <source>
        <dbReference type="ARBA" id="ARBA00022692"/>
    </source>
</evidence>
<reference evidence="13 14" key="1">
    <citation type="submission" date="2018-12" db="EMBL/GenBank/DDBJ databases">
        <authorList>
            <person name="Sun L."/>
            <person name="Chen Z."/>
        </authorList>
    </citation>
    <scope>NUCLEOTIDE SEQUENCE [LARGE SCALE GENOMIC DNA]</scope>
    <source>
        <strain evidence="13 14">DSM 15890</strain>
    </source>
</reference>
<dbReference type="PRINTS" id="PR00260">
    <property type="entry name" value="CHEMTRNSDUCR"/>
</dbReference>
<sequence length="660" mass="71503">MRKKTISSIRTRMIASYLIVLLVPSIIIASITYSVASNRVEDELMASALESVDSADAIITQAIENKLLDISYYAKLFTSEAVDKEVAENGREIKDKFKEYKAVHSDVLDMYIGTSNGKIVRSLDDALASDYDPRKRDWYTLAFKQGTTPIVSPSFLSVDGNMAVSISQVLPDGNGVISLNLDLAALTKMTNMKVGQDGYITILDDSKKFLVNPSGNIGEESTDNFVQEMFASDLGELNYTYQGNNYKMAFMKNEVTNWRIGGSLNQDEVLSKTVGIRNTAIIVVVISILAAGILIFFNVRSVTVPLRRLKDATAVLSEGDLTKRLDNFRQDEIGDLANNFQLMVDNLRNMVGSVREMTDNVSSSAEELSAGAEQTTKAIEHVTVAIQEVATGSEQQLQSVEGGMKTIDSMTRKVENISGHMFEVTKTMSQTTDAADHGIAAVASTEEKIRSVNQTVEELASVILSLNRRAEHIDGIVSVMAGISQQTNLLALNASIEAARAGEQGRGFAVVASEVRKLAEGSAQSANQIKELIGHIQTEMKQAVDTMEDVKDKVTQGIEAVDTSGSSFKLISESVVGAAKVIQSASDAMHDVTNEASTVTQAIHHIRSLSQEAASSTETISAAAEEQLASVEEIASSSTDLSSLAEQLQQLVGRFKIYKD</sequence>
<keyword evidence="7 9" id="KW-0807">Transducer</keyword>
<dbReference type="CDD" id="cd12912">
    <property type="entry name" value="PDC2_MCP_like"/>
    <property type="match status" value="1"/>
</dbReference>
<comment type="similarity">
    <text evidence="8">Belongs to the methyl-accepting chemotaxis (MCP) protein family.</text>
</comment>
<dbReference type="PROSITE" id="PS50111">
    <property type="entry name" value="CHEMOTAXIS_TRANSDUC_2"/>
    <property type="match status" value="1"/>
</dbReference>
<keyword evidence="2" id="KW-1003">Cell membrane</keyword>
<evidence type="ECO:0000256" key="8">
    <source>
        <dbReference type="ARBA" id="ARBA00029447"/>
    </source>
</evidence>
<dbReference type="EMBL" id="RZNY01000007">
    <property type="protein sequence ID" value="RUT46733.1"/>
    <property type="molecule type" value="Genomic_DNA"/>
</dbReference>
<dbReference type="AlphaFoldDB" id="A0A3S1C9L3"/>
<feature type="transmembrane region" description="Helical" evidence="10">
    <location>
        <begin position="12"/>
        <end position="36"/>
    </location>
</feature>
<comment type="caution">
    <text evidence="13">The sequence shown here is derived from an EMBL/GenBank/DDBJ whole genome shotgun (WGS) entry which is preliminary data.</text>
</comment>
<dbReference type="InterPro" id="IPR004089">
    <property type="entry name" value="MCPsignal_dom"/>
</dbReference>
<dbReference type="Pfam" id="PF02743">
    <property type="entry name" value="dCache_1"/>
    <property type="match status" value="1"/>
</dbReference>
<dbReference type="GO" id="GO:0006935">
    <property type="term" value="P:chemotaxis"/>
    <property type="evidence" value="ECO:0007669"/>
    <property type="project" value="UniProtKB-KW"/>
</dbReference>
<comment type="subcellular location">
    <subcellularLocation>
        <location evidence="1">Cell membrane</location>
        <topology evidence="1">Multi-pass membrane protein</topology>
    </subcellularLocation>
</comment>
<dbReference type="PANTHER" id="PTHR32089:SF114">
    <property type="entry name" value="METHYL-ACCEPTING CHEMOTAXIS PROTEIN MCPB"/>
    <property type="match status" value="1"/>
</dbReference>
<evidence type="ECO:0000259" key="11">
    <source>
        <dbReference type="PROSITE" id="PS50111"/>
    </source>
</evidence>
<dbReference type="PROSITE" id="PS50885">
    <property type="entry name" value="HAMP"/>
    <property type="match status" value="1"/>
</dbReference>
<evidence type="ECO:0000313" key="14">
    <source>
        <dbReference type="Proteomes" id="UP000279446"/>
    </source>
</evidence>
<evidence type="ECO:0000313" key="13">
    <source>
        <dbReference type="EMBL" id="RUT46733.1"/>
    </source>
</evidence>
<protein>
    <submittedName>
        <fullName evidence="13">HAMP domain-containing protein</fullName>
    </submittedName>
</protein>
<dbReference type="Gene3D" id="6.10.340.10">
    <property type="match status" value="1"/>
</dbReference>
<keyword evidence="14" id="KW-1185">Reference proteome</keyword>
<accession>A0A3S1C9L3</accession>
<keyword evidence="3" id="KW-0145">Chemotaxis</keyword>
<keyword evidence="5 10" id="KW-1133">Transmembrane helix</keyword>
<dbReference type="Gene3D" id="1.10.287.950">
    <property type="entry name" value="Methyl-accepting chemotaxis protein"/>
    <property type="match status" value="1"/>
</dbReference>
<dbReference type="GO" id="GO:0005886">
    <property type="term" value="C:plasma membrane"/>
    <property type="evidence" value="ECO:0007669"/>
    <property type="project" value="UniProtKB-SubCell"/>
</dbReference>
<name>A0A3S1C9L3_9BACL</name>
<dbReference type="GO" id="GO:0004888">
    <property type="term" value="F:transmembrane signaling receptor activity"/>
    <property type="evidence" value="ECO:0007669"/>
    <property type="project" value="InterPro"/>
</dbReference>
<dbReference type="Gene3D" id="3.30.450.20">
    <property type="entry name" value="PAS domain"/>
    <property type="match status" value="2"/>
</dbReference>
<evidence type="ECO:0000256" key="7">
    <source>
        <dbReference type="ARBA" id="ARBA00023224"/>
    </source>
</evidence>
<dbReference type="InterPro" id="IPR003660">
    <property type="entry name" value="HAMP_dom"/>
</dbReference>
<evidence type="ECO:0000256" key="6">
    <source>
        <dbReference type="ARBA" id="ARBA00023136"/>
    </source>
</evidence>
<evidence type="ECO:0000256" key="1">
    <source>
        <dbReference type="ARBA" id="ARBA00004651"/>
    </source>
</evidence>
<dbReference type="FunFam" id="1.10.287.950:FF:000001">
    <property type="entry name" value="Methyl-accepting chemotaxis sensory transducer"/>
    <property type="match status" value="1"/>
</dbReference>
<dbReference type="SMART" id="SM00304">
    <property type="entry name" value="HAMP"/>
    <property type="match status" value="1"/>
</dbReference>
<dbReference type="CDD" id="cd18773">
    <property type="entry name" value="PDC1_HK_sensor"/>
    <property type="match status" value="1"/>
</dbReference>
<feature type="domain" description="Methyl-accepting transducer" evidence="11">
    <location>
        <begin position="371"/>
        <end position="621"/>
    </location>
</feature>
<dbReference type="RefSeq" id="WP_127192070.1">
    <property type="nucleotide sequence ID" value="NZ_RZNY01000007.1"/>
</dbReference>
<keyword evidence="4 10" id="KW-0812">Transmembrane</keyword>
<dbReference type="InterPro" id="IPR004090">
    <property type="entry name" value="Chemotax_Me-accpt_rcpt"/>
</dbReference>
<dbReference type="GO" id="GO:0007165">
    <property type="term" value="P:signal transduction"/>
    <property type="evidence" value="ECO:0007669"/>
    <property type="project" value="UniProtKB-KW"/>
</dbReference>
<evidence type="ECO:0000259" key="12">
    <source>
        <dbReference type="PROSITE" id="PS50885"/>
    </source>
</evidence>
<proteinExistence type="inferred from homology"/>
<keyword evidence="6 10" id="KW-0472">Membrane</keyword>
<dbReference type="OrthoDB" id="243053at2"/>
<dbReference type="SUPFAM" id="SSF58104">
    <property type="entry name" value="Methyl-accepting chemotaxis protein (MCP) signaling domain"/>
    <property type="match status" value="1"/>
</dbReference>
<evidence type="ECO:0000256" key="10">
    <source>
        <dbReference type="SAM" id="Phobius"/>
    </source>
</evidence>
<evidence type="ECO:0000256" key="9">
    <source>
        <dbReference type="PROSITE-ProRule" id="PRU00284"/>
    </source>
</evidence>
<feature type="transmembrane region" description="Helical" evidence="10">
    <location>
        <begin position="280"/>
        <end position="299"/>
    </location>
</feature>
<dbReference type="InterPro" id="IPR033479">
    <property type="entry name" value="dCache_1"/>
</dbReference>
<dbReference type="SMART" id="SM00283">
    <property type="entry name" value="MA"/>
    <property type="match status" value="1"/>
</dbReference>